<accession>A0A0F9HNX2</accession>
<dbReference type="AlphaFoldDB" id="A0A0F9HNX2"/>
<organism evidence="1">
    <name type="scientific">marine sediment metagenome</name>
    <dbReference type="NCBI Taxonomy" id="412755"/>
    <lineage>
        <taxon>unclassified sequences</taxon>
        <taxon>metagenomes</taxon>
        <taxon>ecological metagenomes</taxon>
    </lineage>
</organism>
<name>A0A0F9HNX2_9ZZZZ</name>
<comment type="caution">
    <text evidence="1">The sequence shown here is derived from an EMBL/GenBank/DDBJ whole genome shotgun (WGS) entry which is preliminary data.</text>
</comment>
<reference evidence="1" key="1">
    <citation type="journal article" date="2015" name="Nature">
        <title>Complex archaea that bridge the gap between prokaryotes and eukaryotes.</title>
        <authorList>
            <person name="Spang A."/>
            <person name="Saw J.H."/>
            <person name="Jorgensen S.L."/>
            <person name="Zaremba-Niedzwiedzka K."/>
            <person name="Martijn J."/>
            <person name="Lind A.E."/>
            <person name="van Eijk R."/>
            <person name="Schleper C."/>
            <person name="Guy L."/>
            <person name="Ettema T.J."/>
        </authorList>
    </citation>
    <scope>NUCLEOTIDE SEQUENCE</scope>
</reference>
<proteinExistence type="predicted"/>
<dbReference type="EMBL" id="LAZR01016335">
    <property type="protein sequence ID" value="KKM04952.1"/>
    <property type="molecule type" value="Genomic_DNA"/>
</dbReference>
<sequence>MEFLLPGGLLVFMLSALVIVKVDLAKRPTWTEANKRFKDTKVCDEIHKSVNEKLECIPEIKETVIEIRTILKERNKK</sequence>
<protein>
    <submittedName>
        <fullName evidence="1">Uncharacterized protein</fullName>
    </submittedName>
</protein>
<gene>
    <name evidence="1" type="ORF">LCGC14_1759080</name>
</gene>
<evidence type="ECO:0000313" key="1">
    <source>
        <dbReference type="EMBL" id="KKM04952.1"/>
    </source>
</evidence>